<sequence>MARNLAPGYCVVERPGTLDYQARELFRDSRSPATSLFMKLNADTQYLKPGQILIVADPDTPDTLTMQMLTTLREAKNKTNAAFIGVSSDDASFMQKHYGMIAALTGAGDKIFSTAGDVGEKYFNAIEQTLKKIESSYQNQFRTQGTLIGQQFFVERNQLLHQLKELVNRPMLKSLARYTMKFQQYDNMKRALNLSSRSIVHEWSTVGMGGIPGYSYYVGNAARAARFLKMGGYIGIGFAFAGTTNDVAEACTKGREGECGKLAFKEYTKFGLSTAAGVGAGAMGAAAGVGVCAAVGIVTAGIGGVACAAIGSVAAGYAGSEFMNWGVDAISNRQGV</sequence>
<evidence type="ECO:0000313" key="2">
    <source>
        <dbReference type="Proteomes" id="UP000030351"/>
    </source>
</evidence>
<gene>
    <name evidence="1" type="ORF">NG99_00940</name>
</gene>
<dbReference type="AlphaFoldDB" id="A0A0A3ZAQ8"/>
<dbReference type="RefSeq" id="WP_034887443.1">
    <property type="nucleotide sequence ID" value="NZ_JRUQ01000005.1"/>
</dbReference>
<dbReference type="STRING" id="371042.NG99_00940"/>
<dbReference type="eggNOG" id="COG4104">
    <property type="taxonomic scope" value="Bacteria"/>
</dbReference>
<proteinExistence type="predicted"/>
<dbReference type="Proteomes" id="UP000030351">
    <property type="component" value="Unassembled WGS sequence"/>
</dbReference>
<comment type="caution">
    <text evidence="1">The sequence shown here is derived from an EMBL/GenBank/DDBJ whole genome shotgun (WGS) entry which is preliminary data.</text>
</comment>
<dbReference type="EMBL" id="JRUQ01000005">
    <property type="protein sequence ID" value="KGT95965.1"/>
    <property type="molecule type" value="Genomic_DNA"/>
</dbReference>
<name>A0A0A3ZAQ8_9GAMM</name>
<keyword evidence="2" id="KW-1185">Reference proteome</keyword>
<dbReference type="OrthoDB" id="9204728at2"/>
<protein>
    <submittedName>
        <fullName evidence="1">Membrane protein</fullName>
    </submittedName>
</protein>
<evidence type="ECO:0000313" key="1">
    <source>
        <dbReference type="EMBL" id="KGT95965.1"/>
    </source>
</evidence>
<reference evidence="1 2" key="1">
    <citation type="submission" date="2014-10" db="EMBL/GenBank/DDBJ databases">
        <title>Genome sequence of Erwinia typographi M043b.</title>
        <authorList>
            <person name="Chan K.-G."/>
            <person name="Tan W.-S."/>
        </authorList>
    </citation>
    <scope>NUCLEOTIDE SEQUENCE [LARGE SCALE GENOMIC DNA]</scope>
    <source>
        <strain evidence="1 2">M043b</strain>
    </source>
</reference>
<accession>A0A0A3ZAQ8</accession>
<organism evidence="1 2">
    <name type="scientific">Erwinia typographi</name>
    <dbReference type="NCBI Taxonomy" id="371042"/>
    <lineage>
        <taxon>Bacteria</taxon>
        <taxon>Pseudomonadati</taxon>
        <taxon>Pseudomonadota</taxon>
        <taxon>Gammaproteobacteria</taxon>
        <taxon>Enterobacterales</taxon>
        <taxon>Erwiniaceae</taxon>
        <taxon>Erwinia</taxon>
    </lineage>
</organism>